<evidence type="ECO:0000256" key="6">
    <source>
        <dbReference type="ARBA" id="ARBA00044891"/>
    </source>
</evidence>
<keyword evidence="20" id="KW-0472">Membrane</keyword>
<comment type="catalytic activity">
    <reaction evidence="6">
        <text>L-lysyl-L-alpha-amino acid(out) = L-lysyl-L-alpha-amino acid(in)</text>
        <dbReference type="Rhea" id="RHEA:79387"/>
        <dbReference type="ChEBI" id="CHEBI:229965"/>
    </reaction>
</comment>
<evidence type="ECO:0000256" key="10">
    <source>
        <dbReference type="ARBA" id="ARBA00044900"/>
    </source>
</evidence>
<feature type="region of interest" description="Disordered" evidence="19">
    <location>
        <begin position="1"/>
        <end position="46"/>
    </location>
</feature>
<comment type="catalytic activity">
    <reaction evidence="3">
        <text>L-histidyl-glycine(out) = L-histidyl-glycine(in)</text>
        <dbReference type="Rhea" id="RHEA:79395"/>
        <dbReference type="ChEBI" id="CHEBI:229957"/>
    </reaction>
</comment>
<evidence type="ECO:0000256" key="11">
    <source>
        <dbReference type="ARBA" id="ARBA00044903"/>
    </source>
</evidence>
<dbReference type="eggNOG" id="KOG4686">
    <property type="taxonomic scope" value="Eukaryota"/>
</dbReference>
<comment type="subcellular location">
    <subcellularLocation>
        <location evidence="1">Membrane</location>
        <topology evidence="1">Multi-pass membrane protein</topology>
    </subcellularLocation>
</comment>
<evidence type="ECO:0000313" key="21">
    <source>
        <dbReference type="EMBL" id="EEY15290.1"/>
    </source>
</evidence>
<dbReference type="HOGENOM" id="CLU_024516_1_1_1"/>
<dbReference type="OrthoDB" id="424834at2759"/>
<name>C9S800_VERA1</name>
<evidence type="ECO:0000256" key="7">
    <source>
        <dbReference type="ARBA" id="ARBA00044893"/>
    </source>
</evidence>
<gene>
    <name evidence="21" type="ORF">VDBG_01399</name>
</gene>
<feature type="transmembrane region" description="Helical" evidence="20">
    <location>
        <begin position="218"/>
        <end position="240"/>
    </location>
</feature>
<feature type="transmembrane region" description="Helical" evidence="20">
    <location>
        <begin position="317"/>
        <end position="340"/>
    </location>
</feature>
<accession>C9S800</accession>
<comment type="function">
    <text evidence="17">Lysosomal dipeptide uniporter that selectively exports lysine, arginine or histidine-containing dipeptides with a net positive charge from the lysosome lumen into the cytosol. Could play a role in a specific type of protein O-glycosylation indirectly regulating macrophages migration and tissue invasion. Also essential for liver homeostasis.</text>
</comment>
<dbReference type="Gene3D" id="1.20.1250.20">
    <property type="entry name" value="MFS general substrate transporter like domains"/>
    <property type="match status" value="2"/>
</dbReference>
<feature type="transmembrane region" description="Helical" evidence="20">
    <location>
        <begin position="371"/>
        <end position="389"/>
    </location>
</feature>
<dbReference type="Proteomes" id="UP000008698">
    <property type="component" value="Unassembled WGS sequence"/>
</dbReference>
<comment type="catalytic activity">
    <reaction evidence="11">
        <text>L-arginyl-glycine(out) = L-arginyl-glycine(in)</text>
        <dbReference type="Rhea" id="RHEA:79391"/>
        <dbReference type="ChEBI" id="CHEBI:229955"/>
    </reaction>
</comment>
<comment type="catalytic activity">
    <reaction evidence="12">
        <text>L-histidyl-L-alpha-amino acid(out) = L-histidyl-L-alpha-amino acid(in)</text>
        <dbReference type="Rhea" id="RHEA:79379"/>
        <dbReference type="ChEBI" id="CHEBI:229964"/>
    </reaction>
</comment>
<dbReference type="GeneID" id="9536411"/>
<evidence type="ECO:0000256" key="13">
    <source>
        <dbReference type="ARBA" id="ARBA00044919"/>
    </source>
</evidence>
<dbReference type="PANTHER" id="PTHR23512:SF12">
    <property type="entry name" value="TRANSPORTER, PUTATIVE (AFU_ORTHOLOGUE AFUA_4G00260)-RELATED"/>
    <property type="match status" value="1"/>
</dbReference>
<dbReference type="SUPFAM" id="SSF103473">
    <property type="entry name" value="MFS general substrate transporter"/>
    <property type="match status" value="1"/>
</dbReference>
<dbReference type="GO" id="GO:0016020">
    <property type="term" value="C:membrane"/>
    <property type="evidence" value="ECO:0007669"/>
    <property type="project" value="UniProtKB-SubCell"/>
</dbReference>
<evidence type="ECO:0000256" key="4">
    <source>
        <dbReference type="ARBA" id="ARBA00044881"/>
    </source>
</evidence>
<evidence type="ECO:0000256" key="8">
    <source>
        <dbReference type="ARBA" id="ARBA00044898"/>
    </source>
</evidence>
<evidence type="ECO:0000256" key="12">
    <source>
        <dbReference type="ARBA" id="ARBA00044912"/>
    </source>
</evidence>
<evidence type="ECO:0000256" key="5">
    <source>
        <dbReference type="ARBA" id="ARBA00044884"/>
    </source>
</evidence>
<comment type="catalytic activity">
    <reaction evidence="2">
        <text>L-lysyl-L-alanine(out) = L-lysyl-L-alanine(in)</text>
        <dbReference type="Rhea" id="RHEA:79399"/>
        <dbReference type="ChEBI" id="CHEBI:229954"/>
    </reaction>
</comment>
<evidence type="ECO:0000256" key="3">
    <source>
        <dbReference type="ARBA" id="ARBA00044878"/>
    </source>
</evidence>
<sequence>MASPQSPMPARDAEQSVETPSVRDSNDEKTQATANVDAASSDHASDDLQPVPLSWKLASIVLVTMIGFGSRWSSGITGAMKSTMKKQLKINNTQFSLLEASEDFMVTALMLLSGLVTDRIVGAGAMLYGNVIFTVGSILVAGAAQTRSYKFMIVGRIISALGDIATQVAQYKVFSSWFAPSNGFASTLGFELGVGKLGAFAGKSSANIIAKKTGNFAWVFWVAVFMNLFTNVVTGVFYWFTRVAHRRYHGVRDPATGETLVEKKKKMDLHKVVELPWSFWCILAFSLFQTSTANVFLQNATELAEQRFDTSSITAGWYSATTQYAGFFIAPIMGVVMDLYGNRVSSLVFCGVGTFTAMLLVCFASGTSGTAASFGVFAVAVNFGPVTIIDCIRTTMWDNSVFGTAYALKVTMNNAYAAPRPPPSSAYNAPFTNTCPPSMNIIVRVVTGVIQDNDNNSYDKVTIVYVVLAGLSVVVSAVLILLSWRSVDIRHLQWTRKHRIARGEELNERNERFHQEMGAKNKKISKICFGSLVLLVLGGWSAYFWGVATGNNS</sequence>
<organism evidence="22">
    <name type="scientific">Verticillium alfalfae (strain VaMs.102 / ATCC MYA-4576 / FGSC 10136)</name>
    <name type="common">Verticillium wilt of alfalfa</name>
    <name type="synonym">Verticillium albo-atrum</name>
    <dbReference type="NCBI Taxonomy" id="526221"/>
    <lineage>
        <taxon>Eukaryota</taxon>
        <taxon>Fungi</taxon>
        <taxon>Dikarya</taxon>
        <taxon>Ascomycota</taxon>
        <taxon>Pezizomycotina</taxon>
        <taxon>Sordariomycetes</taxon>
        <taxon>Hypocreomycetidae</taxon>
        <taxon>Glomerellales</taxon>
        <taxon>Plectosphaerellaceae</taxon>
        <taxon>Verticillium</taxon>
    </lineage>
</organism>
<dbReference type="AlphaFoldDB" id="C9S800"/>
<feature type="transmembrane region" description="Helical" evidence="20">
    <location>
        <begin position="463"/>
        <end position="484"/>
    </location>
</feature>
<evidence type="ECO:0000256" key="9">
    <source>
        <dbReference type="ARBA" id="ARBA00044899"/>
    </source>
</evidence>
<evidence type="ECO:0000256" key="18">
    <source>
        <dbReference type="ARBA" id="ARBA00046376"/>
    </source>
</evidence>
<dbReference type="InterPro" id="IPR036259">
    <property type="entry name" value="MFS_trans_sf"/>
</dbReference>
<comment type="catalytic activity">
    <reaction evidence="9">
        <text>L-arginyl-L-alpha-amino acid(out) = L-arginyl-L-alpha-amino acid(in)</text>
        <dbReference type="Rhea" id="RHEA:79371"/>
        <dbReference type="ChEBI" id="CHEBI:84315"/>
    </reaction>
</comment>
<evidence type="ECO:0000256" key="17">
    <source>
        <dbReference type="ARBA" id="ARBA00045709"/>
    </source>
</evidence>
<comment type="catalytic activity">
    <reaction evidence="14">
        <text>L-lysyl-glycine(out) = L-lysyl-glycine(in)</text>
        <dbReference type="Rhea" id="RHEA:79407"/>
        <dbReference type="ChEBI" id="CHEBI:191202"/>
    </reaction>
</comment>
<evidence type="ECO:0000256" key="20">
    <source>
        <dbReference type="SAM" id="Phobius"/>
    </source>
</evidence>
<evidence type="ECO:0000256" key="14">
    <source>
        <dbReference type="ARBA" id="ARBA00044924"/>
    </source>
</evidence>
<comment type="catalytic activity">
    <reaction evidence="13">
        <text>L-alanyl-L-lysine(out) = L-alanyl-L-lysine(in)</text>
        <dbReference type="Rhea" id="RHEA:79415"/>
        <dbReference type="ChEBI" id="CHEBI:192470"/>
    </reaction>
</comment>
<feature type="transmembrane region" description="Helical" evidence="20">
    <location>
        <begin position="122"/>
        <end position="144"/>
    </location>
</feature>
<dbReference type="EMBL" id="DS985214">
    <property type="protein sequence ID" value="EEY15290.1"/>
    <property type="molecule type" value="Genomic_DNA"/>
</dbReference>
<keyword evidence="22" id="KW-1185">Reference proteome</keyword>
<keyword evidence="20" id="KW-0812">Transmembrane</keyword>
<comment type="catalytic activity">
    <reaction evidence="5">
        <text>L-alpha-aminoacyl-L-histidine(out) = L-alpha-aminoacyl-L-histidine(in)</text>
        <dbReference type="Rhea" id="RHEA:79375"/>
        <dbReference type="ChEBI" id="CHEBI:229967"/>
    </reaction>
</comment>
<dbReference type="InterPro" id="IPR052187">
    <property type="entry name" value="MFSD1"/>
</dbReference>
<evidence type="ECO:0000256" key="1">
    <source>
        <dbReference type="ARBA" id="ARBA00004141"/>
    </source>
</evidence>
<dbReference type="RefSeq" id="XP_003009716.1">
    <property type="nucleotide sequence ID" value="XM_003009670.1"/>
</dbReference>
<dbReference type="Pfam" id="PF07690">
    <property type="entry name" value="MFS_1"/>
    <property type="match status" value="1"/>
</dbReference>
<feature type="transmembrane region" description="Helical" evidence="20">
    <location>
        <begin position="527"/>
        <end position="548"/>
    </location>
</feature>
<evidence type="ECO:0000313" key="22">
    <source>
        <dbReference type="Proteomes" id="UP000008698"/>
    </source>
</evidence>
<dbReference type="PANTHER" id="PTHR23512">
    <property type="entry name" value="MAJOR FACILITATOR SUPERFAMILY DOMAIN-CONTAINING PROTEIN 1"/>
    <property type="match status" value="1"/>
</dbReference>
<proteinExistence type="predicted"/>
<reference evidence="22" key="1">
    <citation type="journal article" date="2011" name="PLoS Pathog.">
        <title>Comparative genomics yields insights into niche adaptation of plant vascular wilt pathogens.</title>
        <authorList>
            <person name="Klosterman S.J."/>
            <person name="Subbarao K.V."/>
            <person name="Kang S."/>
            <person name="Veronese P."/>
            <person name="Gold S.E."/>
            <person name="Thomma B.P.H.J."/>
            <person name="Chen Z."/>
            <person name="Henrissat B."/>
            <person name="Lee Y.-H."/>
            <person name="Park J."/>
            <person name="Garcia-Pedrajas M.D."/>
            <person name="Barbara D.J."/>
            <person name="Anchieta A."/>
            <person name="de Jonge R."/>
            <person name="Santhanam P."/>
            <person name="Maruthachalam K."/>
            <person name="Atallah Z."/>
            <person name="Amyotte S.G."/>
            <person name="Paz Z."/>
            <person name="Inderbitzin P."/>
            <person name="Hayes R.J."/>
            <person name="Heiman D.I."/>
            <person name="Young S."/>
            <person name="Zeng Q."/>
            <person name="Engels R."/>
            <person name="Galagan J."/>
            <person name="Cuomo C.A."/>
            <person name="Dobinson K.F."/>
            <person name="Ma L.-J."/>
        </authorList>
    </citation>
    <scope>NUCLEOTIDE SEQUENCE [LARGE SCALE GENOMIC DNA]</scope>
    <source>
        <strain evidence="22">VaMs.102 / ATCC MYA-4576 / FGSC 10136</strain>
    </source>
</reference>
<comment type="catalytic activity">
    <reaction evidence="7">
        <text>L-alpha-aminoacyl-L-lysine(out) = L-alpha-aminoacyl-L-lysine(in)</text>
        <dbReference type="Rhea" id="RHEA:79383"/>
        <dbReference type="ChEBI" id="CHEBI:229966"/>
    </reaction>
</comment>
<comment type="subunit">
    <text evidence="18">Homodimer. Interacts with lysosomal protein GLMP (via lumenal domain); the interaction starts while both proteins are still in the endoplasmic reticulum and is required for stabilization of MFSD1 in lysosomes but has no direct effect on its targeting to lysosomes or transporter activity.</text>
</comment>
<comment type="catalytic activity">
    <reaction evidence="4">
        <text>L-alpha-aminoacyl-L-arginine(out) = L-alpha-aminoacyl-L-arginine(in)</text>
        <dbReference type="Rhea" id="RHEA:79367"/>
        <dbReference type="ChEBI" id="CHEBI:229968"/>
    </reaction>
</comment>
<evidence type="ECO:0000256" key="15">
    <source>
        <dbReference type="ARBA" id="ARBA00044985"/>
    </source>
</evidence>
<comment type="catalytic activity">
    <reaction evidence="10">
        <text>L-lysyl-L-lysine(out) = L-lysyl-L-lysine(in)</text>
        <dbReference type="Rhea" id="RHEA:79403"/>
        <dbReference type="ChEBI" id="CHEBI:229956"/>
    </reaction>
</comment>
<dbReference type="KEGG" id="val:VDBG_01399"/>
<keyword evidence="20" id="KW-1133">Transmembrane helix</keyword>
<evidence type="ECO:0000256" key="19">
    <source>
        <dbReference type="SAM" id="MobiDB-lite"/>
    </source>
</evidence>
<dbReference type="GO" id="GO:0022857">
    <property type="term" value="F:transmembrane transporter activity"/>
    <property type="evidence" value="ECO:0007669"/>
    <property type="project" value="InterPro"/>
</dbReference>
<evidence type="ECO:0000256" key="16">
    <source>
        <dbReference type="ARBA" id="ARBA00045018"/>
    </source>
</evidence>
<protein>
    <recommendedName>
        <fullName evidence="15">Lysosomal dipeptide transporter MFSD1</fullName>
    </recommendedName>
    <alternativeName>
        <fullName evidence="16">Major facilitator superfamily domain-containing protein 1</fullName>
    </alternativeName>
</protein>
<dbReference type="OMA" id="CVLYYSA"/>
<feature type="transmembrane region" description="Helical" evidence="20">
    <location>
        <begin position="346"/>
        <end position="364"/>
    </location>
</feature>
<evidence type="ECO:0000256" key="2">
    <source>
        <dbReference type="ARBA" id="ARBA00044876"/>
    </source>
</evidence>
<comment type="catalytic activity">
    <reaction evidence="8">
        <text>L-aspartyl-L-lysine(out) = L-aspartyl-L-lysine(in)</text>
        <dbReference type="Rhea" id="RHEA:79411"/>
        <dbReference type="ChEBI" id="CHEBI:229953"/>
    </reaction>
</comment>
<dbReference type="InterPro" id="IPR011701">
    <property type="entry name" value="MFS"/>
</dbReference>
<feature type="transmembrane region" description="Helical" evidence="20">
    <location>
        <begin position="277"/>
        <end position="297"/>
    </location>
</feature>